<feature type="transmembrane region" description="Helical" evidence="1">
    <location>
        <begin position="75"/>
        <end position="94"/>
    </location>
</feature>
<keyword evidence="1" id="KW-1133">Transmembrane helix</keyword>
<comment type="caution">
    <text evidence="2">The sequence shown here is derived from an EMBL/GenBank/DDBJ whole genome shotgun (WGS) entry which is preliminary data.</text>
</comment>
<accession>A0A3M7S4T5</accession>
<reference evidence="2 3" key="1">
    <citation type="journal article" date="2018" name="Sci. Rep.">
        <title>Genomic signatures of local adaptation to the degree of environmental predictability in rotifers.</title>
        <authorList>
            <person name="Franch-Gras L."/>
            <person name="Hahn C."/>
            <person name="Garcia-Roger E.M."/>
            <person name="Carmona M.J."/>
            <person name="Serra M."/>
            <person name="Gomez A."/>
        </authorList>
    </citation>
    <scope>NUCLEOTIDE SEQUENCE [LARGE SCALE GENOMIC DNA]</scope>
    <source>
        <strain evidence="2">HYR1</strain>
    </source>
</reference>
<evidence type="ECO:0000256" key="1">
    <source>
        <dbReference type="SAM" id="Phobius"/>
    </source>
</evidence>
<dbReference type="Proteomes" id="UP000276133">
    <property type="component" value="Unassembled WGS sequence"/>
</dbReference>
<organism evidence="2 3">
    <name type="scientific">Brachionus plicatilis</name>
    <name type="common">Marine rotifer</name>
    <name type="synonym">Brachionus muelleri</name>
    <dbReference type="NCBI Taxonomy" id="10195"/>
    <lineage>
        <taxon>Eukaryota</taxon>
        <taxon>Metazoa</taxon>
        <taxon>Spiralia</taxon>
        <taxon>Gnathifera</taxon>
        <taxon>Rotifera</taxon>
        <taxon>Eurotatoria</taxon>
        <taxon>Monogononta</taxon>
        <taxon>Pseudotrocha</taxon>
        <taxon>Ploima</taxon>
        <taxon>Brachionidae</taxon>
        <taxon>Brachionus</taxon>
    </lineage>
</organism>
<protein>
    <submittedName>
        <fullName evidence="2">Uncharacterized protein</fullName>
    </submittedName>
</protein>
<evidence type="ECO:0000313" key="2">
    <source>
        <dbReference type="EMBL" id="RNA30598.1"/>
    </source>
</evidence>
<keyword evidence="1" id="KW-0812">Transmembrane</keyword>
<keyword evidence="1" id="KW-0472">Membrane</keyword>
<evidence type="ECO:0000313" key="3">
    <source>
        <dbReference type="Proteomes" id="UP000276133"/>
    </source>
</evidence>
<proteinExistence type="predicted"/>
<keyword evidence="3" id="KW-1185">Reference proteome</keyword>
<dbReference type="EMBL" id="REGN01002068">
    <property type="protein sequence ID" value="RNA30598.1"/>
    <property type="molecule type" value="Genomic_DNA"/>
</dbReference>
<feature type="transmembrane region" description="Helical" evidence="1">
    <location>
        <begin position="36"/>
        <end position="54"/>
    </location>
</feature>
<dbReference type="AlphaFoldDB" id="A0A3M7S4T5"/>
<name>A0A3M7S4T5_BRAPC</name>
<gene>
    <name evidence="2" type="ORF">BpHYR1_040092</name>
</gene>
<sequence length="108" mass="12709">MENRVGHHIKNQKSKFIKKNNILKVFPNQFSNVVKLFHSLLILLYPVVIRSFAVPSTKRLDLKFFKSLPMILNKIDWKNIFYAIFNKILILILFSSTNVTKEIKGFKT</sequence>